<dbReference type="Proteomes" id="UP000462055">
    <property type="component" value="Unassembled WGS sequence"/>
</dbReference>
<dbReference type="SUPFAM" id="SSF47413">
    <property type="entry name" value="lambda repressor-like DNA-binding domains"/>
    <property type="match status" value="1"/>
</dbReference>
<dbReference type="SMART" id="SM00530">
    <property type="entry name" value="HTH_XRE"/>
    <property type="match status" value="1"/>
</dbReference>
<feature type="domain" description="HTH cro/C1-type" evidence="1">
    <location>
        <begin position="31"/>
        <end position="74"/>
    </location>
</feature>
<evidence type="ECO:0000313" key="3">
    <source>
        <dbReference type="Proteomes" id="UP000462055"/>
    </source>
</evidence>
<dbReference type="CDD" id="cd00093">
    <property type="entry name" value="HTH_XRE"/>
    <property type="match status" value="1"/>
</dbReference>
<reference evidence="2" key="1">
    <citation type="submission" date="2019-12" db="EMBL/GenBank/DDBJ databases">
        <title>Actinomadura physcomitrii sp. nov., a novel actinomycete isolated from moss [Physcomitrium sphaericum (Ludw) Fuernr].</title>
        <authorList>
            <person name="Zhuang X."/>
        </authorList>
    </citation>
    <scope>NUCLEOTIDE SEQUENCE [LARGE SCALE GENOMIC DNA]</scope>
    <source>
        <strain evidence="2">LD22</strain>
    </source>
</reference>
<keyword evidence="3" id="KW-1185">Reference proteome</keyword>
<dbReference type="Gene3D" id="1.10.260.40">
    <property type="entry name" value="lambda repressor-like DNA-binding domains"/>
    <property type="match status" value="1"/>
</dbReference>
<dbReference type="EMBL" id="WBMS02000012">
    <property type="protein sequence ID" value="MWA02000.1"/>
    <property type="molecule type" value="Genomic_DNA"/>
</dbReference>
<name>A0A6I4MAL6_9ACTN</name>
<accession>A0A6I4MAL6</accession>
<dbReference type="PROSITE" id="PS50943">
    <property type="entry name" value="HTH_CROC1"/>
    <property type="match status" value="1"/>
</dbReference>
<organism evidence="2 3">
    <name type="scientific">Actinomadura physcomitrii</name>
    <dbReference type="NCBI Taxonomy" id="2650748"/>
    <lineage>
        <taxon>Bacteria</taxon>
        <taxon>Bacillati</taxon>
        <taxon>Actinomycetota</taxon>
        <taxon>Actinomycetes</taxon>
        <taxon>Streptosporangiales</taxon>
        <taxon>Thermomonosporaceae</taxon>
        <taxon>Actinomadura</taxon>
    </lineage>
</organism>
<sequence>MVRTPLTDEQRDRGRALGQVLRAARGPRSAAAVAHDAGISLDTLRKIERGAIAAPAFFTVASLARVLDLDLTALADRLEPFCETGRTDEPAAAS</sequence>
<protein>
    <submittedName>
        <fullName evidence="2">Helix-turn-helix domain-containing protein</fullName>
    </submittedName>
</protein>
<gene>
    <name evidence="2" type="ORF">F8568_016800</name>
</gene>
<dbReference type="RefSeq" id="WP_151594492.1">
    <property type="nucleotide sequence ID" value="NZ_WBMS02000012.1"/>
</dbReference>
<dbReference type="AlphaFoldDB" id="A0A6I4MAL6"/>
<evidence type="ECO:0000259" key="1">
    <source>
        <dbReference type="PROSITE" id="PS50943"/>
    </source>
</evidence>
<comment type="caution">
    <text evidence="2">The sequence shown here is derived from an EMBL/GenBank/DDBJ whole genome shotgun (WGS) entry which is preliminary data.</text>
</comment>
<dbReference type="InterPro" id="IPR010982">
    <property type="entry name" value="Lambda_DNA-bd_dom_sf"/>
</dbReference>
<dbReference type="GO" id="GO:0003677">
    <property type="term" value="F:DNA binding"/>
    <property type="evidence" value="ECO:0007669"/>
    <property type="project" value="InterPro"/>
</dbReference>
<dbReference type="Pfam" id="PF13560">
    <property type="entry name" value="HTH_31"/>
    <property type="match status" value="1"/>
</dbReference>
<evidence type="ECO:0000313" key="2">
    <source>
        <dbReference type="EMBL" id="MWA02000.1"/>
    </source>
</evidence>
<dbReference type="InterPro" id="IPR001387">
    <property type="entry name" value="Cro/C1-type_HTH"/>
</dbReference>
<proteinExistence type="predicted"/>